<protein>
    <submittedName>
        <fullName evidence="2">IS1182 family transposase</fullName>
    </submittedName>
</protein>
<dbReference type="Proteomes" id="UP000287224">
    <property type="component" value="Unassembled WGS sequence"/>
</dbReference>
<organism evidence="2 3">
    <name type="scientific">Dictyobacter aurantiacus</name>
    <dbReference type="NCBI Taxonomy" id="1936993"/>
    <lineage>
        <taxon>Bacteria</taxon>
        <taxon>Bacillati</taxon>
        <taxon>Chloroflexota</taxon>
        <taxon>Ktedonobacteria</taxon>
        <taxon>Ktedonobacterales</taxon>
        <taxon>Dictyobacteraceae</taxon>
        <taxon>Dictyobacter</taxon>
    </lineage>
</organism>
<dbReference type="OrthoDB" id="9774608at2"/>
<dbReference type="RefSeq" id="WP_126601536.1">
    <property type="nucleotide sequence ID" value="NZ_BIFQ01000002.1"/>
</dbReference>
<comment type="caution">
    <text evidence="2">The sequence shown here is derived from an EMBL/GenBank/DDBJ whole genome shotgun (WGS) entry which is preliminary data.</text>
</comment>
<dbReference type="InterPro" id="IPR025668">
    <property type="entry name" value="Tnp_DDE_dom"/>
</dbReference>
<dbReference type="AlphaFoldDB" id="A0A401ZQE0"/>
<evidence type="ECO:0000313" key="3">
    <source>
        <dbReference type="Proteomes" id="UP000287224"/>
    </source>
</evidence>
<name>A0A401ZQE0_9CHLR</name>
<dbReference type="PANTHER" id="PTHR35604">
    <property type="entry name" value="TRANSPOSASE INSH FOR INSERTION SEQUENCE ELEMENT IS5A-RELATED"/>
    <property type="match status" value="1"/>
</dbReference>
<evidence type="ECO:0000313" key="2">
    <source>
        <dbReference type="EMBL" id="GCE09093.1"/>
    </source>
</evidence>
<keyword evidence="3" id="KW-1185">Reference proteome</keyword>
<dbReference type="PANTHER" id="PTHR35604:SF2">
    <property type="entry name" value="TRANSPOSASE INSH FOR INSERTION SEQUENCE ELEMENT IS5A-RELATED"/>
    <property type="match status" value="1"/>
</dbReference>
<dbReference type="EMBL" id="BIFQ01000002">
    <property type="protein sequence ID" value="GCE09093.1"/>
    <property type="molecule type" value="Genomic_DNA"/>
</dbReference>
<gene>
    <name evidence="2" type="ORF">KDAU_64220</name>
</gene>
<reference evidence="3" key="1">
    <citation type="submission" date="2018-12" db="EMBL/GenBank/DDBJ databases">
        <title>Tengunoibacter tsumagoiensis gen. nov., sp. nov., Dictyobacter kobayashii sp. nov., D. alpinus sp. nov., and D. joshuensis sp. nov. and description of Dictyobacteraceae fam. nov. within the order Ktedonobacterales isolated from Tengu-no-mugimeshi.</title>
        <authorList>
            <person name="Wang C.M."/>
            <person name="Zheng Y."/>
            <person name="Sakai Y."/>
            <person name="Toyoda A."/>
            <person name="Minakuchi Y."/>
            <person name="Abe K."/>
            <person name="Yokota A."/>
            <person name="Yabe S."/>
        </authorList>
    </citation>
    <scope>NUCLEOTIDE SEQUENCE [LARGE SCALE GENOMIC DNA]</scope>
    <source>
        <strain evidence="3">S-27</strain>
    </source>
</reference>
<dbReference type="Pfam" id="PF13751">
    <property type="entry name" value="DDE_Tnp_1_6"/>
    <property type="match status" value="1"/>
</dbReference>
<sequence>MGGRWKSAPLFAEELASGLPCSLPLDDEGVDFTILCDFRQRLIDAHAESLVLEPILTVSRQRGCLKAGGKQRTDSSAVLAAVRTLNSLESVGESMRAALNDLAKQDPEWLLLHVAPDWFDRSVHRFEMTRFPKQESEQQALRKQVGEDVARLLDGLEQQEMPSALGQLPSVIRLRQVFDQHYERGQTGVRWRDGPAVTNEDRIVSPYDEHARSARKRELIWLGYKIHLTETCDQDPHMPHLIVQVHTVPATTPDSMAVEPILQDLREREVAPSALFVDQGYTSATSLVEQAKRGTEMMGPLQESTSWQAQAGEGYGLYDFEVDWHQQQVRCPQGHLSQRWAPFRDRHGTDKIEVCFPPQCCQACMAREHCTTGAKGRILKLLPQEAYEALEQRRKEQDTSAFQEEYALRANVEGTISQAARRTRMRRSPYRGERKTHLHHVQIAAGINVVRIIAHLQAQTQGTLSRPERRATPFARLKEVAQV</sequence>
<proteinExistence type="predicted"/>
<evidence type="ECO:0000259" key="1">
    <source>
        <dbReference type="Pfam" id="PF13751"/>
    </source>
</evidence>
<feature type="domain" description="Transposase DDE" evidence="1">
    <location>
        <begin position="331"/>
        <end position="452"/>
    </location>
</feature>
<accession>A0A401ZQE0</accession>